<proteinExistence type="inferred from homology"/>
<keyword evidence="6 8" id="KW-0238">DNA-binding</keyword>
<name>A0A9W8CM99_9FUNG</name>
<comment type="caution">
    <text evidence="15">The sequence shown here is derived from an EMBL/GenBank/DDBJ whole genome shotgun (WGS) entry which is preliminary data.</text>
</comment>
<organism evidence="15 16">
    <name type="scientific">Coemansia asiatica</name>
    <dbReference type="NCBI Taxonomy" id="1052880"/>
    <lineage>
        <taxon>Eukaryota</taxon>
        <taxon>Fungi</taxon>
        <taxon>Fungi incertae sedis</taxon>
        <taxon>Zoopagomycota</taxon>
        <taxon>Kickxellomycotina</taxon>
        <taxon>Kickxellomycetes</taxon>
        <taxon>Kickxellales</taxon>
        <taxon>Kickxellaceae</taxon>
        <taxon>Coemansia</taxon>
    </lineage>
</organism>
<dbReference type="PROSITE" id="PS51679">
    <property type="entry name" value="SAM_MT_C5"/>
    <property type="match status" value="1"/>
</dbReference>
<keyword evidence="7 8" id="KW-0539">Nucleus</keyword>
<dbReference type="PRINTS" id="PR00105">
    <property type="entry name" value="C5METTRFRASE"/>
</dbReference>
<comment type="catalytic activity">
    <reaction evidence="8 12">
        <text>a 2'-deoxycytidine in DNA + S-adenosyl-L-methionine = a 5-methyl-2'-deoxycytidine in DNA + S-adenosyl-L-homocysteine + H(+)</text>
        <dbReference type="Rhea" id="RHEA:13681"/>
        <dbReference type="Rhea" id="RHEA-COMP:11369"/>
        <dbReference type="Rhea" id="RHEA-COMP:11370"/>
        <dbReference type="ChEBI" id="CHEBI:15378"/>
        <dbReference type="ChEBI" id="CHEBI:57856"/>
        <dbReference type="ChEBI" id="CHEBI:59789"/>
        <dbReference type="ChEBI" id="CHEBI:85452"/>
        <dbReference type="ChEBI" id="CHEBI:85454"/>
        <dbReference type="EC" id="2.1.1.37"/>
    </reaction>
</comment>
<dbReference type="Proteomes" id="UP001145021">
    <property type="component" value="Unassembled WGS sequence"/>
</dbReference>
<feature type="compositionally biased region" description="Acidic residues" evidence="13">
    <location>
        <begin position="184"/>
        <end position="198"/>
    </location>
</feature>
<dbReference type="Gene3D" id="3.40.50.150">
    <property type="entry name" value="Vaccinia Virus protein VP39"/>
    <property type="match status" value="1"/>
</dbReference>
<dbReference type="InterPro" id="IPR001525">
    <property type="entry name" value="C5_MeTfrase"/>
</dbReference>
<dbReference type="PROSITE" id="PS51038">
    <property type="entry name" value="BAH"/>
    <property type="match status" value="2"/>
</dbReference>
<sequence>MSNNDDFDKPTPRPKNIVKIGPRSKDNQYDDPEIISVEDSDDASGAWKTEKMKNALPAEPPLPPQRLALTDGQCNGLSKMQAAKKPVTKTLLSNFKLKRYKIGDDEMEEHADLEIMNESPPEEDDGTGDAIPCRTLDDFVIFDKNAKNRVVDIRDLFDDYVDISISGDVSAMDMSELDGAYANDDFDDDEDEDNDECGDGARETIKRDGCGGAGKYNGNSSHESDFDSDYSGKGKGKAVGCQRKSSMGTGRTGGFRQRIYLSAILNYESYRSANGETEIWILTSFAWYKLLTPHPGYAYIYSPLYKTIYMAHQALILAEKEPRLTISQFVKRMRESPNDTIASLTPITDSDFRNNRDSIILEIEASIDAEDSSNLLLTPLIAAICREKVQTEGRALTRGSSSVIPRAKKSNTKPTTENPACITTLVASIAKGLYAQHLMKVSHFESKVTKPALAATGSAANSDDDATLAGNTGPSKDKDTWKKRYSSNAKTKKMQADQDLGKVSISDLLHGGVSLQHFRVEEVVSSKSKRLPKTENNREYYSEVELVPRSNVQSLTPALAGPVSLKIGDTVMVSVIRPMTEHALETIWDNDATGSGNSGSEKINKAAAGPFARVFQITSIYFISSSSCWTIHGQIMLPGRDTILQEVALPNEWFLIDECHTFPLLNSVYGKIDIPFISTEEEIDPFKAVEDKMLFCRLWYDPASAMFEDVNKHSMVSNGRLPMWCLPCDGKYKNRNIRINRAVAGTATKTLPGSTPGSKRTVSCPDYVNMVTVAGTEYHQYDFVYLPSQQTDQPFEIGYVLDFMPNNYKNSLSYAPTSMTCKVIANVRILKRIVAVPPKHRPNDSSSEYNDGRHLYWTEIRKGVDVSLLQGKCWVSHIEDIKGNLNMYKDSDVNAFYCRYETSKAFPQSPSDWHEIKPFRDVSSLEMAIDVDDEDDNEDDRFPMEQCCKICKRERERRWALLTKFLQSPEKRDSSAISVCSSTSANGRNPGVSFMRGKQPLRALDLFSGCGGLTQGMDQSGIVKTMWAVEFMESAGITFAKNHPEAQVYNQCSNLLLDSAIKAHQGIATKPLINKFNQKELPPMPQPGDVDFIYCGPPCQGFSRCNRFIKADDIKTSLIANALSYVDFYRPTYFLLENVRGLLNYRLGGIQLGKGRIGGGIEMGMLKFILRTLTTMGYQARFYVLQAGNYGLAQSRRRLFVWACKRGCRLPGVPLPMTTFEKSNQTNIIFPNGTVYAPLAHLNGNAPHHAITVEDAINDLPKFDFINPAEFYPDPDPDAHKRNWPRLHAVYGKAPGLTSEEAANGYVNRMEMPYSEPPKSEFQRLRRRKQQVCIPGVGDNYDELVDTLVNHVCRKFNSQNVERVCRVEMQPGKDHSSLPDKLKPWCLSSEKSAAARNNGWKGLFGRLDPKRYFGTALTEMEPMGKSGTVLLYDQRRVLSVRECARAQGFPDTFRLYSYDETSVKDMHRQIGNAVPPPLAYALSLELREALLRDFVQYIPDKTLFADYIQQQAGSEDQLLGDVFVDILVGSKREESPVVASASSGTPLTSDSDQTICKELPIDEKVVDVDIEQEIISVISG</sequence>
<dbReference type="Pfam" id="PF12047">
    <property type="entry name" value="DNMT1-RFD"/>
    <property type="match status" value="1"/>
</dbReference>
<evidence type="ECO:0000256" key="5">
    <source>
        <dbReference type="ARBA" id="ARBA00022737"/>
    </source>
</evidence>
<dbReference type="InterPro" id="IPR029063">
    <property type="entry name" value="SAM-dependent_MTases_sf"/>
</dbReference>
<dbReference type="PANTHER" id="PTHR10629">
    <property type="entry name" value="CYTOSINE-SPECIFIC METHYLTRANSFERASE"/>
    <property type="match status" value="1"/>
</dbReference>
<dbReference type="GO" id="GO:0044027">
    <property type="term" value="P:negative regulation of gene expression via chromosomal CpG island methylation"/>
    <property type="evidence" value="ECO:0007669"/>
    <property type="project" value="TreeGrafter"/>
</dbReference>
<feature type="domain" description="BAH" evidence="14">
    <location>
        <begin position="563"/>
        <end position="711"/>
    </location>
</feature>
<dbReference type="GO" id="GO:0003886">
    <property type="term" value="F:DNA (cytosine-5-)-methyltransferase activity"/>
    <property type="evidence" value="ECO:0007669"/>
    <property type="project" value="UniProtKB-UniRule"/>
</dbReference>
<dbReference type="PROSITE" id="PS00095">
    <property type="entry name" value="C5_MTASE_2"/>
    <property type="match status" value="1"/>
</dbReference>
<evidence type="ECO:0000256" key="1">
    <source>
        <dbReference type="ARBA" id="ARBA00004123"/>
    </source>
</evidence>
<dbReference type="InterPro" id="IPR001025">
    <property type="entry name" value="BAH_dom"/>
</dbReference>
<dbReference type="GO" id="GO:0006346">
    <property type="term" value="P:DNA methylation-dependent constitutive heterochromatin formation"/>
    <property type="evidence" value="ECO:0007669"/>
    <property type="project" value="InterPro"/>
</dbReference>
<keyword evidence="16" id="KW-1185">Reference proteome</keyword>
<dbReference type="Pfam" id="PF00145">
    <property type="entry name" value="DNA_methylase"/>
    <property type="match status" value="1"/>
</dbReference>
<feature type="region of interest" description="Disordered" evidence="13">
    <location>
        <begin position="395"/>
        <end position="417"/>
    </location>
</feature>
<evidence type="ECO:0000256" key="9">
    <source>
        <dbReference type="PIRSR" id="PIRSR037404-1"/>
    </source>
</evidence>
<dbReference type="PROSITE" id="PS00094">
    <property type="entry name" value="C5_MTASE_1"/>
    <property type="match status" value="1"/>
</dbReference>
<feature type="region of interest" description="Disordered" evidence="13">
    <location>
        <begin position="457"/>
        <end position="496"/>
    </location>
</feature>
<evidence type="ECO:0000259" key="14">
    <source>
        <dbReference type="PROSITE" id="PS51038"/>
    </source>
</evidence>
<evidence type="ECO:0000256" key="10">
    <source>
        <dbReference type="PROSITE-ProRule" id="PRU01016"/>
    </source>
</evidence>
<reference evidence="15" key="1">
    <citation type="submission" date="2022-07" db="EMBL/GenBank/DDBJ databases">
        <title>Phylogenomic reconstructions and comparative analyses of Kickxellomycotina fungi.</title>
        <authorList>
            <person name="Reynolds N.K."/>
            <person name="Stajich J.E."/>
            <person name="Barry K."/>
            <person name="Grigoriev I.V."/>
            <person name="Crous P."/>
            <person name="Smith M.E."/>
        </authorList>
    </citation>
    <scope>NUCLEOTIDE SEQUENCE</scope>
    <source>
        <strain evidence="15">NBRC 105413</strain>
    </source>
</reference>
<feature type="region of interest" description="Disordered" evidence="13">
    <location>
        <begin position="1"/>
        <end position="46"/>
    </location>
</feature>
<dbReference type="InterPro" id="IPR031303">
    <property type="entry name" value="C5_meth_CS"/>
</dbReference>
<keyword evidence="4 8" id="KW-0949">S-adenosyl-L-methionine</keyword>
<dbReference type="EMBL" id="JANBOH010000011">
    <property type="protein sequence ID" value="KAJ1648117.1"/>
    <property type="molecule type" value="Genomic_DNA"/>
</dbReference>
<dbReference type="GO" id="GO:0005634">
    <property type="term" value="C:nucleus"/>
    <property type="evidence" value="ECO:0007669"/>
    <property type="project" value="UniProtKB-SubCell"/>
</dbReference>
<dbReference type="NCBIfam" id="TIGR00675">
    <property type="entry name" value="dcm"/>
    <property type="match status" value="1"/>
</dbReference>
<keyword evidence="3 8" id="KW-0808">Transferase</keyword>
<dbReference type="Gene3D" id="2.30.30.490">
    <property type="match status" value="2"/>
</dbReference>
<accession>A0A9W8CM99</accession>
<feature type="region of interest" description="Disordered" evidence="13">
    <location>
        <begin position="183"/>
        <end position="233"/>
    </location>
</feature>
<dbReference type="PANTHER" id="PTHR10629:SF52">
    <property type="entry name" value="DNA (CYTOSINE-5)-METHYLTRANSFERASE 1"/>
    <property type="match status" value="1"/>
</dbReference>
<comment type="subcellular location">
    <subcellularLocation>
        <location evidence="1 8">Nucleus</location>
    </subcellularLocation>
</comment>
<dbReference type="SUPFAM" id="SSF53335">
    <property type="entry name" value="S-adenosyl-L-methionine-dependent methyltransferases"/>
    <property type="match status" value="1"/>
</dbReference>
<gene>
    <name evidence="15" type="ORF">LPJ64_000570</name>
</gene>
<dbReference type="SMART" id="SM00439">
    <property type="entry name" value="BAH"/>
    <property type="match status" value="2"/>
</dbReference>
<protein>
    <recommendedName>
        <fullName evidence="8">DNA (cytosine-5)-methyltransferase</fullName>
        <ecNumber evidence="8">2.1.1.37</ecNumber>
    </recommendedName>
</protein>
<feature type="domain" description="BAH" evidence="14">
    <location>
        <begin position="776"/>
        <end position="913"/>
    </location>
</feature>
<dbReference type="GO" id="GO:0003682">
    <property type="term" value="F:chromatin binding"/>
    <property type="evidence" value="ECO:0007669"/>
    <property type="project" value="UniProtKB-UniRule"/>
</dbReference>
<evidence type="ECO:0000256" key="11">
    <source>
        <dbReference type="RuleBase" id="RU000416"/>
    </source>
</evidence>
<feature type="active site" evidence="9 10">
    <location>
        <position position="1099"/>
    </location>
</feature>
<feature type="compositionally biased region" description="Basic and acidic residues" evidence="13">
    <location>
        <begin position="1"/>
        <end position="11"/>
    </location>
</feature>
<evidence type="ECO:0000313" key="15">
    <source>
        <dbReference type="EMBL" id="KAJ1648117.1"/>
    </source>
</evidence>
<dbReference type="InterPro" id="IPR018117">
    <property type="entry name" value="C5_DNA_meth_AS"/>
</dbReference>
<evidence type="ECO:0000256" key="7">
    <source>
        <dbReference type="ARBA" id="ARBA00023242"/>
    </source>
</evidence>
<evidence type="ECO:0000313" key="16">
    <source>
        <dbReference type="Proteomes" id="UP001145021"/>
    </source>
</evidence>
<feature type="compositionally biased region" description="Acidic residues" evidence="13">
    <location>
        <begin position="29"/>
        <end position="42"/>
    </location>
</feature>
<dbReference type="InterPro" id="IPR050390">
    <property type="entry name" value="C5-Methyltransferase"/>
</dbReference>
<dbReference type="GO" id="GO:0032259">
    <property type="term" value="P:methylation"/>
    <property type="evidence" value="ECO:0007669"/>
    <property type="project" value="UniProtKB-KW"/>
</dbReference>
<keyword evidence="5" id="KW-0677">Repeat</keyword>
<evidence type="ECO:0000256" key="6">
    <source>
        <dbReference type="ARBA" id="ARBA00023125"/>
    </source>
</evidence>
<dbReference type="GO" id="GO:0003677">
    <property type="term" value="F:DNA binding"/>
    <property type="evidence" value="ECO:0007669"/>
    <property type="project" value="UniProtKB-KW"/>
</dbReference>
<evidence type="ECO:0000256" key="13">
    <source>
        <dbReference type="SAM" id="MobiDB-lite"/>
    </source>
</evidence>
<keyword evidence="2 8" id="KW-0489">Methyltransferase</keyword>
<dbReference type="InterPro" id="IPR043151">
    <property type="entry name" value="BAH_sf"/>
</dbReference>
<feature type="compositionally biased region" description="Basic and acidic residues" evidence="13">
    <location>
        <begin position="199"/>
        <end position="209"/>
    </location>
</feature>
<feature type="compositionally biased region" description="Basic residues" evidence="13">
    <location>
        <begin position="483"/>
        <end position="493"/>
    </location>
</feature>
<evidence type="ECO:0000256" key="8">
    <source>
        <dbReference type="PIRNR" id="PIRNR037404"/>
    </source>
</evidence>
<evidence type="ECO:0000256" key="3">
    <source>
        <dbReference type="ARBA" id="ARBA00022679"/>
    </source>
</evidence>
<evidence type="ECO:0000256" key="4">
    <source>
        <dbReference type="ARBA" id="ARBA00022691"/>
    </source>
</evidence>
<dbReference type="Gene3D" id="3.90.120.10">
    <property type="entry name" value="DNA Methylase, subunit A, domain 2"/>
    <property type="match status" value="2"/>
</dbReference>
<evidence type="ECO:0000256" key="2">
    <source>
        <dbReference type="ARBA" id="ARBA00022603"/>
    </source>
</evidence>
<dbReference type="InterPro" id="IPR022702">
    <property type="entry name" value="Cytosine_MeTrfase1_RFD"/>
</dbReference>
<comment type="similarity">
    <text evidence="8 10 11">Belongs to the class I-like SAM-binding methyltransferase superfamily. C5-methyltransferase family.</text>
</comment>
<evidence type="ECO:0000256" key="12">
    <source>
        <dbReference type="RuleBase" id="RU000417"/>
    </source>
</evidence>
<dbReference type="PIRSF" id="PIRSF037404">
    <property type="entry name" value="DNMT1"/>
    <property type="match status" value="1"/>
</dbReference>
<dbReference type="EC" id="2.1.1.37" evidence="8"/>